<comment type="similarity">
    <text evidence="1">Belongs to the Tevenvirinae spackle protein family.</text>
</comment>
<sequence>MKKFIFAAIFALSSCAAQPAMAGYDKDLCEWSMTADQTEVEIQIEADIMNIVERDRPEMKAEVQKQLKSGGVMQYNYVLYCDKNFNNKNIIAEVVGE</sequence>
<comment type="subunit">
    <text evidence="1">Monomer. Interacts with the baseplate central spike protein; this interaction selectively inhibits the lysozyme activity of the baseplate central spike protein.</text>
</comment>
<dbReference type="GeneID" id="19485187"/>
<dbReference type="GO" id="GO:0044229">
    <property type="term" value="C:host cell periplasmic space"/>
    <property type="evidence" value="ECO:0007669"/>
    <property type="project" value="UniProtKB-SubCell"/>
</dbReference>
<dbReference type="EMBL" id="KJ668714">
    <property type="protein sequence ID" value="AHY83237.1"/>
    <property type="molecule type" value="Genomic_DNA"/>
</dbReference>
<evidence type="ECO:0000256" key="1">
    <source>
        <dbReference type="HAMAP-Rule" id="MF_04159"/>
    </source>
</evidence>
<dbReference type="HAMAP" id="MF_04159">
    <property type="entry name" value="SPACKLE_T4"/>
    <property type="match status" value="1"/>
</dbReference>
<name>A0A023ZUC2_9CAUD</name>
<accession>A0A023ZUC2</accession>
<keyword evidence="1" id="KW-0945">Host-virus interaction</keyword>
<keyword evidence="1" id="KW-1049">Host periplasm</keyword>
<dbReference type="Proteomes" id="UP000024439">
    <property type="component" value="Segment"/>
</dbReference>
<reference evidence="2 3" key="1">
    <citation type="submission" date="2014-10" db="EMBL/GenBank/DDBJ databases">
        <title>Complete genome sequence of e11/2, a T-even type bacteriophage specific for E. coli O157:H7.</title>
        <authorList>
            <person name="Coffey B."/>
            <person name="Ross P."/>
            <person name="O'Flynn G."/>
            <person name="O'Sullivan O."/>
            <person name="Casey A."/>
            <person name="Callanan M."/>
            <person name="Coffey A."/>
            <person name="McAuliffe O."/>
        </authorList>
    </citation>
    <scope>NUCLEOTIDE SEQUENCE [LARGE SCALE GENOMIC DNA]</scope>
</reference>
<comment type="subcellular location">
    <subcellularLocation>
        <location evidence="1">Host periplasm</location>
    </subcellularLocation>
</comment>
<protein>
    <recommendedName>
        <fullName evidence="1">Protein spackle</fullName>
    </recommendedName>
</protein>
<dbReference type="GO" id="GO:0098669">
    <property type="term" value="P:superinfection exclusion"/>
    <property type="evidence" value="ECO:0007669"/>
    <property type="project" value="UniProtKB-UniRule"/>
</dbReference>
<comment type="function">
    <text evidence="1">Inhibits viral DNA ejection into the host cytoplasm, thereby confering the infected host bacteria with immunity against secondary phage infection. Achieves superinfection exclusion by localizing to the periplasm and inhibiting the activity of tail-associated lysozyme, thereby preventing penetration by the tail tube of incoming phages.</text>
</comment>
<keyword evidence="1" id="KW-1260">Superinfection exclusion</keyword>
<organism evidence="2 3">
    <name type="scientific">Escherichia phage vB_EcoM_112</name>
    <dbReference type="NCBI Taxonomy" id="1495285"/>
    <lineage>
        <taxon>Viruses</taxon>
        <taxon>Duplodnaviria</taxon>
        <taxon>Heunggongvirae</taxon>
        <taxon>Uroviricota</taxon>
        <taxon>Caudoviricetes</taxon>
        <taxon>Pantevenvirales</taxon>
        <taxon>Straboviridae</taxon>
        <taxon>Tevenvirinae</taxon>
        <taxon>Tequatrovirus</taxon>
        <taxon>Tequatrovirus e112</taxon>
    </lineage>
</organism>
<dbReference type="KEGG" id="vg:19485187"/>
<evidence type="ECO:0000313" key="2">
    <source>
        <dbReference type="EMBL" id="AHY83237.1"/>
    </source>
</evidence>
<keyword evidence="1" id="KW-1015">Disulfide bond</keyword>
<keyword evidence="3" id="KW-1185">Reference proteome</keyword>
<dbReference type="RefSeq" id="YP_009030644.1">
    <property type="nucleotide sequence ID" value="NC_024125.2"/>
</dbReference>
<proteinExistence type="inferred from homology"/>
<feature type="disulfide bond" evidence="1">
    <location>
        <begin position="29"/>
        <end position="81"/>
    </location>
</feature>
<gene>
    <name evidence="1" type="primary">sp</name>
    <name evidence="1" type="synonym">61.3</name>
    <name evidence="2" type="ORF">e112_039</name>
</gene>
<evidence type="ECO:0000313" key="3">
    <source>
        <dbReference type="Proteomes" id="UP000024439"/>
    </source>
</evidence>
<dbReference type="InterPro" id="IPR046391">
    <property type="entry name" value="SPACKLE_T4"/>
</dbReference>
<dbReference type="Pfam" id="PF25676">
    <property type="entry name" value="T4_Spackle"/>
    <property type="match status" value="1"/>
</dbReference>
<dbReference type="PROSITE" id="PS51257">
    <property type="entry name" value="PROKAR_LIPOPROTEIN"/>
    <property type="match status" value="1"/>
</dbReference>